<dbReference type="Proteomes" id="UP000036987">
    <property type="component" value="Unassembled WGS sequence"/>
</dbReference>
<accession>A0A0K9NMR6</accession>
<name>A0A0K9NMR6_ZOSMR</name>
<protein>
    <submittedName>
        <fullName evidence="1">Uncharacterized protein</fullName>
    </submittedName>
</protein>
<organism evidence="1 2">
    <name type="scientific">Zostera marina</name>
    <name type="common">Eelgrass</name>
    <dbReference type="NCBI Taxonomy" id="29655"/>
    <lineage>
        <taxon>Eukaryota</taxon>
        <taxon>Viridiplantae</taxon>
        <taxon>Streptophyta</taxon>
        <taxon>Embryophyta</taxon>
        <taxon>Tracheophyta</taxon>
        <taxon>Spermatophyta</taxon>
        <taxon>Magnoliopsida</taxon>
        <taxon>Liliopsida</taxon>
        <taxon>Zosteraceae</taxon>
        <taxon>Zostera</taxon>
    </lineage>
</organism>
<reference evidence="2" key="1">
    <citation type="journal article" date="2016" name="Nature">
        <title>The genome of the seagrass Zostera marina reveals angiosperm adaptation to the sea.</title>
        <authorList>
            <person name="Olsen J.L."/>
            <person name="Rouze P."/>
            <person name="Verhelst B."/>
            <person name="Lin Y.-C."/>
            <person name="Bayer T."/>
            <person name="Collen J."/>
            <person name="Dattolo E."/>
            <person name="De Paoli E."/>
            <person name="Dittami S."/>
            <person name="Maumus F."/>
            <person name="Michel G."/>
            <person name="Kersting A."/>
            <person name="Lauritano C."/>
            <person name="Lohaus R."/>
            <person name="Toepel M."/>
            <person name="Tonon T."/>
            <person name="Vanneste K."/>
            <person name="Amirebrahimi M."/>
            <person name="Brakel J."/>
            <person name="Bostroem C."/>
            <person name="Chovatia M."/>
            <person name="Grimwood J."/>
            <person name="Jenkins J.W."/>
            <person name="Jueterbock A."/>
            <person name="Mraz A."/>
            <person name="Stam W.T."/>
            <person name="Tice H."/>
            <person name="Bornberg-Bauer E."/>
            <person name="Green P.J."/>
            <person name="Pearson G.A."/>
            <person name="Procaccini G."/>
            <person name="Duarte C.M."/>
            <person name="Schmutz J."/>
            <person name="Reusch T.B.H."/>
            <person name="Van de Peer Y."/>
        </authorList>
    </citation>
    <scope>NUCLEOTIDE SEQUENCE [LARGE SCALE GENOMIC DNA]</scope>
    <source>
        <strain evidence="2">cv. Finnish</strain>
    </source>
</reference>
<comment type="caution">
    <text evidence="1">The sequence shown here is derived from an EMBL/GenBank/DDBJ whole genome shotgun (WGS) entry which is preliminary data.</text>
</comment>
<sequence>MPWVQSRDGGRPVHSVEYWIGRPSIVSGTAGFWNRNAIETRFPFRGVRGIVVPFRRRPSVDQSAMQSQRETHAKSKNFTILASDDLLAPTNDPLELARRDRVRRGAAENDDLDILQRQRNARSGFIIRAKMVDDRVIGATTDQTELERRRRFREGKATKEDRKLIDAQRREEESRRLKNKPTNWANSQFFASLLKPTPILPEGTTNALDFIKPVDRKGRFQSAMSGIVVLCPVPRGSVMKIGEGYRRGGDRNKIYILELKPGSLRFISKSLRSGVYIYNSRNHNL</sequence>
<gene>
    <name evidence="1" type="ORF">ZOSMA_7G00750</name>
</gene>
<evidence type="ECO:0000313" key="1">
    <source>
        <dbReference type="EMBL" id="KMZ58046.1"/>
    </source>
</evidence>
<dbReference type="EMBL" id="LFYR01001978">
    <property type="protein sequence ID" value="KMZ58046.1"/>
    <property type="molecule type" value="Genomic_DNA"/>
</dbReference>
<dbReference type="AlphaFoldDB" id="A0A0K9NMR6"/>
<proteinExistence type="predicted"/>
<evidence type="ECO:0000313" key="2">
    <source>
        <dbReference type="Proteomes" id="UP000036987"/>
    </source>
</evidence>
<keyword evidence="2" id="KW-1185">Reference proteome</keyword>